<dbReference type="EMBL" id="JACTAM010000019">
    <property type="protein sequence ID" value="KAI2652942.1"/>
    <property type="molecule type" value="Genomic_DNA"/>
</dbReference>
<feature type="compositionally biased region" description="Polar residues" evidence="1">
    <location>
        <begin position="172"/>
        <end position="195"/>
    </location>
</feature>
<protein>
    <submittedName>
        <fullName evidence="3">WAS/WASL-interacting protein family member 3</fullName>
    </submittedName>
</protein>
<evidence type="ECO:0000259" key="2">
    <source>
        <dbReference type="PROSITE" id="PS51082"/>
    </source>
</evidence>
<feature type="region of interest" description="Disordered" evidence="1">
    <location>
        <begin position="1"/>
        <end position="449"/>
    </location>
</feature>
<reference evidence="3 4" key="1">
    <citation type="submission" date="2022-01" db="EMBL/GenBank/DDBJ databases">
        <title>A high-quality chromosome-level genome assembly of rohu carp, Labeo rohita.</title>
        <authorList>
            <person name="Arick M.A. II"/>
            <person name="Hsu C.-Y."/>
            <person name="Magbanua Z."/>
            <person name="Pechanova O."/>
            <person name="Grover C."/>
            <person name="Miller E."/>
            <person name="Thrash A."/>
            <person name="Ezzel L."/>
            <person name="Alam S."/>
            <person name="Benzie J."/>
            <person name="Hamilton M."/>
            <person name="Karsi A."/>
            <person name="Lawrence M.L."/>
            <person name="Peterson D.G."/>
        </authorList>
    </citation>
    <scope>NUCLEOTIDE SEQUENCE [LARGE SCALE GENOMIC DNA]</scope>
    <source>
        <strain evidence="4">BAU-BD-2019</strain>
        <tissue evidence="3">Blood</tissue>
    </source>
</reference>
<evidence type="ECO:0000313" key="4">
    <source>
        <dbReference type="Proteomes" id="UP000830375"/>
    </source>
</evidence>
<feature type="compositionally biased region" description="Low complexity" evidence="1">
    <location>
        <begin position="83"/>
        <end position="103"/>
    </location>
</feature>
<feature type="compositionally biased region" description="Pro residues" evidence="1">
    <location>
        <begin position="410"/>
        <end position="419"/>
    </location>
</feature>
<evidence type="ECO:0000256" key="1">
    <source>
        <dbReference type="SAM" id="MobiDB-lite"/>
    </source>
</evidence>
<feature type="compositionally biased region" description="Pro residues" evidence="1">
    <location>
        <begin position="361"/>
        <end position="389"/>
    </location>
</feature>
<feature type="compositionally biased region" description="Pro residues" evidence="1">
    <location>
        <begin position="303"/>
        <end position="312"/>
    </location>
</feature>
<feature type="compositionally biased region" description="Pro residues" evidence="1">
    <location>
        <begin position="429"/>
        <end position="439"/>
    </location>
</feature>
<feature type="compositionally biased region" description="Pro residues" evidence="1">
    <location>
        <begin position="205"/>
        <end position="238"/>
    </location>
</feature>
<evidence type="ECO:0000313" key="3">
    <source>
        <dbReference type="EMBL" id="KAI2652942.1"/>
    </source>
</evidence>
<dbReference type="PROSITE" id="PS51082">
    <property type="entry name" value="WH2"/>
    <property type="match status" value="1"/>
</dbReference>
<gene>
    <name evidence="3" type="ORF">H4Q32_006283</name>
</gene>
<feature type="region of interest" description="Disordered" evidence="1">
    <location>
        <begin position="461"/>
        <end position="485"/>
    </location>
</feature>
<feature type="compositionally biased region" description="Low complexity" evidence="1">
    <location>
        <begin position="313"/>
        <end position="324"/>
    </location>
</feature>
<proteinExistence type="predicted"/>
<feature type="compositionally biased region" description="Pro residues" evidence="1">
    <location>
        <begin position="1"/>
        <end position="25"/>
    </location>
</feature>
<feature type="compositionally biased region" description="Pro residues" evidence="1">
    <location>
        <begin position="254"/>
        <end position="269"/>
    </location>
</feature>
<dbReference type="InterPro" id="IPR003124">
    <property type="entry name" value="WH2_dom"/>
</dbReference>
<dbReference type="SMART" id="SM00246">
    <property type="entry name" value="WH2"/>
    <property type="match status" value="1"/>
</dbReference>
<dbReference type="Proteomes" id="UP000830375">
    <property type="component" value="Unassembled WGS sequence"/>
</dbReference>
<dbReference type="CDD" id="cd22077">
    <property type="entry name" value="WH2_WAS_WASL-2_3"/>
    <property type="match status" value="1"/>
</dbReference>
<keyword evidence="4" id="KW-1185">Reference proteome</keyword>
<feature type="compositionally biased region" description="Pro residues" evidence="1">
    <location>
        <begin position="279"/>
        <end position="293"/>
    </location>
</feature>
<dbReference type="Pfam" id="PF02205">
    <property type="entry name" value="WH2"/>
    <property type="match status" value="1"/>
</dbReference>
<feature type="domain" description="WH2" evidence="2">
    <location>
        <begin position="42"/>
        <end position="59"/>
    </location>
</feature>
<sequence length="508" mass="53280">MPVPPPPPPPAPPPPPPPPAAPAPPAQSRTDPPKIQRSEGGGRSALLSDIQKGTRLKKVSQVNDRSAPILDKPKVNSVDDSGRNATAGNNTNTAGSAPSAVGPSLGGLFSGGFPVLKPVGQRDKQPHHNPVSRSGSTASLKQPLWNPPSQGDGFRGSAPDLSPSHRPLERASSLSKTRPISSYTAPPSPSQTTHPSFKLYSTPPSSAPPPPPPPPQERPSNRPPPLPTSPPPPPPPQSAKPTWLPVQSYSIPMPTTPPPPLPPSVPPSLLPDRSSGVFYPPPPPPPPSVPPSSLPDRSSGVFYPPPPPPPPSSSVSNRSSGVFFPPSPSLGPLELKDSPLGPPPPPPPPLPASFACSHPTSAPPPLPQKVPPVPSPTYRPSVPPLPPSYPCTAPSRRPPAVPRFAGAPRMAPPPAPPARSPNTELSSRIPPPPPLPLSAPPSSVRNGHLHSLDDFESKFHFHPIEDFPPPEEFRPFPRTYPSKENRGTRASLCVRVYVRKGEVSVQSQ</sequence>
<comment type="caution">
    <text evidence="3">The sequence shown here is derived from an EMBL/GenBank/DDBJ whole genome shotgun (WGS) entry which is preliminary data.</text>
</comment>
<name>A0ABQ8LQL1_LABRO</name>
<feature type="compositionally biased region" description="Pro residues" evidence="1">
    <location>
        <begin position="340"/>
        <end position="351"/>
    </location>
</feature>
<feature type="compositionally biased region" description="Polar residues" evidence="1">
    <location>
        <begin position="131"/>
        <end position="140"/>
    </location>
</feature>
<organism evidence="3 4">
    <name type="scientific">Labeo rohita</name>
    <name type="common">Indian major carp</name>
    <name type="synonym">Cyprinus rohita</name>
    <dbReference type="NCBI Taxonomy" id="84645"/>
    <lineage>
        <taxon>Eukaryota</taxon>
        <taxon>Metazoa</taxon>
        <taxon>Chordata</taxon>
        <taxon>Craniata</taxon>
        <taxon>Vertebrata</taxon>
        <taxon>Euteleostomi</taxon>
        <taxon>Actinopterygii</taxon>
        <taxon>Neopterygii</taxon>
        <taxon>Teleostei</taxon>
        <taxon>Ostariophysi</taxon>
        <taxon>Cypriniformes</taxon>
        <taxon>Cyprinidae</taxon>
        <taxon>Labeoninae</taxon>
        <taxon>Labeonini</taxon>
        <taxon>Labeo</taxon>
    </lineage>
</organism>
<accession>A0ABQ8LQL1</accession>